<evidence type="ECO:0000256" key="4">
    <source>
        <dbReference type="ARBA" id="ARBA00022989"/>
    </source>
</evidence>
<dbReference type="InterPro" id="IPR006214">
    <property type="entry name" value="Bax_inhibitor_1-related"/>
</dbReference>
<reference evidence="8" key="1">
    <citation type="submission" date="2021-05" db="EMBL/GenBank/DDBJ databases">
        <title>The genome of the haptophyte Pavlova lutheri (Diacronema luteri, Pavlovales) - a model for lipid biosynthesis in eukaryotic algae.</title>
        <authorList>
            <person name="Hulatt C.J."/>
            <person name="Posewitz M.C."/>
        </authorList>
    </citation>
    <scope>NUCLEOTIDE SEQUENCE</scope>
    <source>
        <strain evidence="8">NIVA-4/92</strain>
    </source>
</reference>
<feature type="transmembrane region" description="Helical" evidence="6">
    <location>
        <begin position="210"/>
        <end position="232"/>
    </location>
</feature>
<keyword evidence="5 6" id="KW-0472">Membrane</keyword>
<feature type="transmembrane region" description="Helical" evidence="6">
    <location>
        <begin position="310"/>
        <end position="329"/>
    </location>
</feature>
<evidence type="ECO:0000256" key="7">
    <source>
        <dbReference type="SAM" id="MobiDB-lite"/>
    </source>
</evidence>
<evidence type="ECO:0000256" key="1">
    <source>
        <dbReference type="ARBA" id="ARBA00004141"/>
    </source>
</evidence>
<keyword evidence="9" id="KW-1185">Reference proteome</keyword>
<name>A0A8J5XH27_DIALT</name>
<dbReference type="OMA" id="AQKISNC"/>
<feature type="compositionally biased region" description="Basic and acidic residues" evidence="7">
    <location>
        <begin position="55"/>
        <end position="72"/>
    </location>
</feature>
<dbReference type="Pfam" id="PF01027">
    <property type="entry name" value="Bax1-I"/>
    <property type="match status" value="1"/>
</dbReference>
<evidence type="ECO:0000313" key="9">
    <source>
        <dbReference type="Proteomes" id="UP000751190"/>
    </source>
</evidence>
<gene>
    <name evidence="8" type="ORF">KFE25_001658</name>
</gene>
<organism evidence="8 9">
    <name type="scientific">Diacronema lutheri</name>
    <name type="common">Unicellular marine alga</name>
    <name type="synonym">Monochrysis lutheri</name>
    <dbReference type="NCBI Taxonomy" id="2081491"/>
    <lineage>
        <taxon>Eukaryota</taxon>
        <taxon>Haptista</taxon>
        <taxon>Haptophyta</taxon>
        <taxon>Pavlovophyceae</taxon>
        <taxon>Pavlovales</taxon>
        <taxon>Pavlovaceae</taxon>
        <taxon>Diacronema</taxon>
    </lineage>
</organism>
<dbReference type="PANTHER" id="PTHR23291">
    <property type="entry name" value="BAX INHIBITOR-RELATED"/>
    <property type="match status" value="1"/>
</dbReference>
<protein>
    <recommendedName>
        <fullName evidence="10">Inhibitor of apoptosis-promoting Bax1-domain-containing protein</fullName>
    </recommendedName>
</protein>
<feature type="transmembrane region" description="Helical" evidence="6">
    <location>
        <begin position="270"/>
        <end position="289"/>
    </location>
</feature>
<feature type="region of interest" description="Disordered" evidence="7">
    <location>
        <begin position="55"/>
        <end position="109"/>
    </location>
</feature>
<dbReference type="PANTHER" id="PTHR23291:SF32">
    <property type="entry name" value="BAX INHIBITOR 1"/>
    <property type="match status" value="1"/>
</dbReference>
<dbReference type="EMBL" id="JAGTXO010000018">
    <property type="protein sequence ID" value="KAG8462885.1"/>
    <property type="molecule type" value="Genomic_DNA"/>
</dbReference>
<dbReference type="OrthoDB" id="10267851at2759"/>
<proteinExistence type="inferred from homology"/>
<feature type="transmembrane region" description="Helical" evidence="6">
    <location>
        <begin position="150"/>
        <end position="170"/>
    </location>
</feature>
<feature type="transmembrane region" description="Helical" evidence="6">
    <location>
        <begin position="244"/>
        <end position="264"/>
    </location>
</feature>
<comment type="caution">
    <text evidence="8">The sequence shown here is derived from an EMBL/GenBank/DDBJ whole genome shotgun (WGS) entry which is preliminary data.</text>
</comment>
<keyword evidence="3 6" id="KW-0812">Transmembrane</keyword>
<evidence type="ECO:0008006" key="10">
    <source>
        <dbReference type="Google" id="ProtNLM"/>
    </source>
</evidence>
<feature type="transmembrane region" description="Helical" evidence="6">
    <location>
        <begin position="124"/>
        <end position="144"/>
    </location>
</feature>
<dbReference type="GO" id="GO:0016020">
    <property type="term" value="C:membrane"/>
    <property type="evidence" value="ECO:0007669"/>
    <property type="project" value="UniProtKB-SubCell"/>
</dbReference>
<dbReference type="Proteomes" id="UP000751190">
    <property type="component" value="Unassembled WGS sequence"/>
</dbReference>
<comment type="subcellular location">
    <subcellularLocation>
        <location evidence="1">Membrane</location>
        <topology evidence="1">Multi-pass membrane protein</topology>
    </subcellularLocation>
</comment>
<keyword evidence="4 6" id="KW-1133">Transmembrane helix</keyword>
<dbReference type="AlphaFoldDB" id="A0A8J5XH27"/>
<sequence>MALCARGIGGGLRARLVQRSQGARTFGSAPRPTLSHLFSQRVAAPQRGLAFKPREGVGRKGKVDVKEADAPAKEWWQAEQPASQLQRPSSDQQPYYDDQRARGTAPGSQFDSVTAGVSAHLQKVYATLCAGIGVAAGASMVSMATGLAAMIPAFVPGILALAPMVYLLSYTNKFTHSSEFRTGLFVAFTALSGLAIAPLLKLFLGINPTAIPLALGATAGLFGVMTLLAMMAPRGAMLKFGVPLGAGMIVLLVLSLGGIFVPVTSPFAPLLHNVMLYGGLGLFTLYIAYDTQTMIAEYEMGEDDHLRHAINLFINFQAIFTRLLIIFGMRNGD</sequence>
<accession>A0A8J5XH27</accession>
<feature type="compositionally biased region" description="Polar residues" evidence="7">
    <location>
        <begin position="80"/>
        <end position="93"/>
    </location>
</feature>
<comment type="similarity">
    <text evidence="2 6">Belongs to the BI1 family.</text>
</comment>
<evidence type="ECO:0000313" key="8">
    <source>
        <dbReference type="EMBL" id="KAG8462885.1"/>
    </source>
</evidence>
<evidence type="ECO:0000256" key="5">
    <source>
        <dbReference type="ARBA" id="ARBA00023136"/>
    </source>
</evidence>
<evidence type="ECO:0000256" key="2">
    <source>
        <dbReference type="ARBA" id="ARBA00010350"/>
    </source>
</evidence>
<evidence type="ECO:0000256" key="3">
    <source>
        <dbReference type="ARBA" id="ARBA00022692"/>
    </source>
</evidence>
<evidence type="ECO:0000256" key="6">
    <source>
        <dbReference type="RuleBase" id="RU004379"/>
    </source>
</evidence>
<feature type="transmembrane region" description="Helical" evidence="6">
    <location>
        <begin position="182"/>
        <end position="204"/>
    </location>
</feature>